<evidence type="ECO:0000313" key="3">
    <source>
        <dbReference type="Proteomes" id="UP000186607"/>
    </source>
</evidence>
<dbReference type="GO" id="GO:0017171">
    <property type="term" value="F:serine hydrolase activity"/>
    <property type="evidence" value="ECO:0007669"/>
    <property type="project" value="TreeGrafter"/>
</dbReference>
<dbReference type="SUPFAM" id="SSF53474">
    <property type="entry name" value="alpha/beta-Hydrolases"/>
    <property type="match status" value="1"/>
</dbReference>
<feature type="domain" description="AB hydrolase-1" evidence="1">
    <location>
        <begin position="24"/>
        <end position="135"/>
    </location>
</feature>
<dbReference type="PRINTS" id="PR00111">
    <property type="entry name" value="ABHYDROLASE"/>
</dbReference>
<proteinExistence type="predicted"/>
<dbReference type="PANTHER" id="PTHR46331">
    <property type="entry name" value="VALACYCLOVIR HYDROLASE"/>
    <property type="match status" value="1"/>
</dbReference>
<dbReference type="EMBL" id="MSTI01000110">
    <property type="protein sequence ID" value="OLV17184.1"/>
    <property type="molecule type" value="Genomic_DNA"/>
</dbReference>
<evidence type="ECO:0000259" key="1">
    <source>
        <dbReference type="Pfam" id="PF00561"/>
    </source>
</evidence>
<comment type="caution">
    <text evidence="2">The sequence shown here is derived from an EMBL/GenBank/DDBJ whole genome shotgun (WGS) entry which is preliminary data.</text>
</comment>
<dbReference type="Pfam" id="PF00561">
    <property type="entry name" value="Abhydrolase_1"/>
    <property type="match status" value="1"/>
</dbReference>
<dbReference type="AlphaFoldDB" id="A0A1U7NW94"/>
<dbReference type="Gene3D" id="3.40.50.1820">
    <property type="entry name" value="alpha/beta hydrolase"/>
    <property type="match status" value="1"/>
</dbReference>
<sequence length="268" mass="28539">MTQGSYAHVNGLELYYEIHGSGAPLILLHGGFGSAGMFGELLPQIGAGRQVILVDLQGHGRTADIDRPLSMQEMADDVAGLIGQLGLGQADVMGYSMGGAVALQTAIRHPAVVRKLVIVSSAFRSEGWFPGVRADMAQIGAHTAQTMLDTPMYHLYASTAPRPGDWPTLWAKMGDLMRQGYDWSQEVAALKVPTLFMAGDADSISPQHAAEFFSLLDGGKRDGVWDGSGMTPHRLAILPATTHYNSVDSPLLAPVVTSFLDAPLPASR</sequence>
<reference evidence="2 3" key="1">
    <citation type="submission" date="2017-01" db="EMBL/GenBank/DDBJ databases">
        <title>Genome Analysis of Deinococcus marmoris KOPRI26562.</title>
        <authorList>
            <person name="Kim J.H."/>
            <person name="Oh H.-M."/>
        </authorList>
    </citation>
    <scope>NUCLEOTIDE SEQUENCE [LARGE SCALE GENOMIC DNA]</scope>
    <source>
        <strain evidence="2 3">KOPRI26562</strain>
    </source>
</reference>
<dbReference type="OrthoDB" id="6191536at2"/>
<organism evidence="2 3">
    <name type="scientific">Deinococcus marmoris</name>
    <dbReference type="NCBI Taxonomy" id="249408"/>
    <lineage>
        <taxon>Bacteria</taxon>
        <taxon>Thermotogati</taxon>
        <taxon>Deinococcota</taxon>
        <taxon>Deinococci</taxon>
        <taxon>Deinococcales</taxon>
        <taxon>Deinococcaceae</taxon>
        <taxon>Deinococcus</taxon>
    </lineage>
</organism>
<dbReference type="Proteomes" id="UP000186607">
    <property type="component" value="Unassembled WGS sequence"/>
</dbReference>
<keyword evidence="2" id="KW-0378">Hydrolase</keyword>
<dbReference type="STRING" id="249408.BOO71_0009592"/>
<dbReference type="InterPro" id="IPR029058">
    <property type="entry name" value="AB_hydrolase_fold"/>
</dbReference>
<dbReference type="InterPro" id="IPR000073">
    <property type="entry name" value="AB_hydrolase_1"/>
</dbReference>
<protein>
    <submittedName>
        <fullName evidence="2">Alpha/beta hydrolase fold</fullName>
    </submittedName>
</protein>
<gene>
    <name evidence="2" type="ORF">BOO71_0009592</name>
</gene>
<dbReference type="RefSeq" id="WP_075834123.1">
    <property type="nucleotide sequence ID" value="NZ_MSTI01000110.1"/>
</dbReference>
<dbReference type="PANTHER" id="PTHR46331:SF2">
    <property type="entry name" value="VALACYCLOVIR HYDROLASE"/>
    <property type="match status" value="1"/>
</dbReference>
<name>A0A1U7NW94_9DEIO</name>
<accession>A0A1U7NW94</accession>
<keyword evidence="3" id="KW-1185">Reference proteome</keyword>
<evidence type="ECO:0000313" key="2">
    <source>
        <dbReference type="EMBL" id="OLV17184.1"/>
    </source>
</evidence>